<keyword evidence="5 9" id="KW-0067">ATP-binding</keyword>
<evidence type="ECO:0000259" key="8">
    <source>
        <dbReference type="PROSITE" id="PS50893"/>
    </source>
</evidence>
<dbReference type="PANTHER" id="PTHR42798:SF2">
    <property type="entry name" value="ABC TRANSPORTER ATP-BINDING PROTEIN MG467-RELATED"/>
    <property type="match status" value="1"/>
</dbReference>
<evidence type="ECO:0000256" key="6">
    <source>
        <dbReference type="ARBA" id="ARBA00022967"/>
    </source>
</evidence>
<dbReference type="Proteomes" id="UP000190962">
    <property type="component" value="Unassembled WGS sequence"/>
</dbReference>
<comment type="similarity">
    <text evidence="1">Belongs to the ABC transporter superfamily.</text>
</comment>
<reference evidence="9 10" key="1">
    <citation type="submission" date="2016-11" db="EMBL/GenBank/DDBJ databases">
        <title>Mixed transmission modes and dynamic genome evolution in an obligate animal-bacterial symbiosis.</title>
        <authorList>
            <person name="Russell S.L."/>
            <person name="Corbett-Detig R.B."/>
            <person name="Cavanaugh C.M."/>
        </authorList>
    </citation>
    <scope>NUCLEOTIDE SEQUENCE [LARGE SCALE GENOMIC DNA]</scope>
    <source>
        <strain evidence="9">MA-KB16</strain>
    </source>
</reference>
<evidence type="ECO:0000256" key="3">
    <source>
        <dbReference type="ARBA" id="ARBA00022475"/>
    </source>
</evidence>
<keyword evidence="7" id="KW-0472">Membrane</keyword>
<dbReference type="SMART" id="SM00382">
    <property type="entry name" value="AAA"/>
    <property type="match status" value="1"/>
</dbReference>
<dbReference type="RefSeq" id="WP_078453544.1">
    <property type="nucleotide sequence ID" value="NZ_MPNX01000025.1"/>
</dbReference>
<evidence type="ECO:0000313" key="10">
    <source>
        <dbReference type="Proteomes" id="UP000190962"/>
    </source>
</evidence>
<sequence>MSDFVLQCRDLHRSFIDGDTTIEVLKGVNLELHKGECIAIIGSSGSGKSTLLHSLGGLDQVDEGEVSISGVSLAQLRSDELNRLRNWELGFIYQFHHLLAELTALENVAVPLLIRGLNKDEAAQQAREWLSAVEMEHRLTHRPAQLSGGERQRVAIARAFCGDPVCIMADEPTGNLDEENAERIVQLMLKLAHERNTAFVIVTHDRRLAQRMDRIYRLTEGRLLAE</sequence>
<keyword evidence="2" id="KW-0813">Transport</keyword>
<keyword evidence="3" id="KW-1003">Cell membrane</keyword>
<dbReference type="PANTHER" id="PTHR42798">
    <property type="entry name" value="LIPOPROTEIN-RELEASING SYSTEM ATP-BINDING PROTEIN LOLD"/>
    <property type="match status" value="1"/>
</dbReference>
<evidence type="ECO:0000256" key="1">
    <source>
        <dbReference type="ARBA" id="ARBA00005417"/>
    </source>
</evidence>
<gene>
    <name evidence="9" type="ORF">BOV88_12315</name>
</gene>
<evidence type="ECO:0000256" key="2">
    <source>
        <dbReference type="ARBA" id="ARBA00022448"/>
    </source>
</evidence>
<dbReference type="AlphaFoldDB" id="A0A1T2CGS5"/>
<protein>
    <submittedName>
        <fullName evidence="9">Lipoprotein ABC transporter ATP-binding protein</fullName>
    </submittedName>
</protein>
<dbReference type="CDD" id="cd03255">
    <property type="entry name" value="ABC_MJ0796_LolCDE_FtsE"/>
    <property type="match status" value="1"/>
</dbReference>
<evidence type="ECO:0000256" key="4">
    <source>
        <dbReference type="ARBA" id="ARBA00022741"/>
    </source>
</evidence>
<name>A0A1T2CGS5_SOVGS</name>
<dbReference type="GO" id="GO:0005524">
    <property type="term" value="F:ATP binding"/>
    <property type="evidence" value="ECO:0007669"/>
    <property type="project" value="UniProtKB-KW"/>
</dbReference>
<dbReference type="InterPro" id="IPR003439">
    <property type="entry name" value="ABC_transporter-like_ATP-bd"/>
</dbReference>
<dbReference type="Pfam" id="PF00005">
    <property type="entry name" value="ABC_tran"/>
    <property type="match status" value="1"/>
</dbReference>
<dbReference type="InterPro" id="IPR027417">
    <property type="entry name" value="P-loop_NTPase"/>
</dbReference>
<dbReference type="GO" id="GO:0016887">
    <property type="term" value="F:ATP hydrolysis activity"/>
    <property type="evidence" value="ECO:0007669"/>
    <property type="project" value="InterPro"/>
</dbReference>
<evidence type="ECO:0000313" key="9">
    <source>
        <dbReference type="EMBL" id="OOY34019.1"/>
    </source>
</evidence>
<feature type="domain" description="ABC transporter" evidence="8">
    <location>
        <begin position="6"/>
        <end position="226"/>
    </location>
</feature>
<dbReference type="GO" id="GO:0089705">
    <property type="term" value="P:protein localization to outer membrane"/>
    <property type="evidence" value="ECO:0007669"/>
    <property type="project" value="UniProtKB-ARBA"/>
</dbReference>
<organism evidence="9 10">
    <name type="scientific">Solemya velum gill symbiont</name>
    <dbReference type="NCBI Taxonomy" id="2340"/>
    <lineage>
        <taxon>Bacteria</taxon>
        <taxon>Pseudomonadati</taxon>
        <taxon>Pseudomonadota</taxon>
        <taxon>Gammaproteobacteria</taxon>
        <taxon>sulfur-oxidizing symbionts</taxon>
    </lineage>
</organism>
<comment type="caution">
    <text evidence="9">The sequence shown here is derived from an EMBL/GenBank/DDBJ whole genome shotgun (WGS) entry which is preliminary data.</text>
</comment>
<dbReference type="Gene3D" id="3.40.50.300">
    <property type="entry name" value="P-loop containing nucleotide triphosphate hydrolases"/>
    <property type="match status" value="1"/>
</dbReference>
<dbReference type="FunFam" id="3.40.50.300:FF:000230">
    <property type="entry name" value="Lipoprotein-releasing system ATP-binding protein LolD"/>
    <property type="match status" value="1"/>
</dbReference>
<dbReference type="GO" id="GO:0044874">
    <property type="term" value="P:lipoprotein localization to outer membrane"/>
    <property type="evidence" value="ECO:0007669"/>
    <property type="project" value="UniProtKB-ARBA"/>
</dbReference>
<evidence type="ECO:0000256" key="7">
    <source>
        <dbReference type="ARBA" id="ARBA00023136"/>
    </source>
</evidence>
<accession>A0A1T2CGS5</accession>
<dbReference type="InterPro" id="IPR017871">
    <property type="entry name" value="ABC_transporter-like_CS"/>
</dbReference>
<evidence type="ECO:0000256" key="5">
    <source>
        <dbReference type="ARBA" id="ARBA00022840"/>
    </source>
</evidence>
<dbReference type="InterPro" id="IPR017911">
    <property type="entry name" value="MacB-like_ATP-bd"/>
</dbReference>
<dbReference type="InterPro" id="IPR003593">
    <property type="entry name" value="AAA+_ATPase"/>
</dbReference>
<keyword evidence="6" id="KW-1278">Translocase</keyword>
<keyword evidence="4" id="KW-0547">Nucleotide-binding</keyword>
<proteinExistence type="inferred from homology"/>
<dbReference type="EMBL" id="MPNX01000025">
    <property type="protein sequence ID" value="OOY34019.1"/>
    <property type="molecule type" value="Genomic_DNA"/>
</dbReference>
<dbReference type="PROSITE" id="PS00211">
    <property type="entry name" value="ABC_TRANSPORTER_1"/>
    <property type="match status" value="1"/>
</dbReference>
<dbReference type="SUPFAM" id="SSF52540">
    <property type="entry name" value="P-loop containing nucleoside triphosphate hydrolases"/>
    <property type="match status" value="1"/>
</dbReference>
<keyword evidence="9" id="KW-0449">Lipoprotein</keyword>
<dbReference type="PROSITE" id="PS50893">
    <property type="entry name" value="ABC_TRANSPORTER_2"/>
    <property type="match status" value="1"/>
</dbReference>